<feature type="compositionally biased region" description="Basic and acidic residues" evidence="1">
    <location>
        <begin position="45"/>
        <end position="54"/>
    </location>
</feature>
<dbReference type="AlphaFoldDB" id="A0A835H170"/>
<accession>A0A835H170</accession>
<evidence type="ECO:0000313" key="2">
    <source>
        <dbReference type="EMBL" id="KAF9590449.1"/>
    </source>
</evidence>
<organism evidence="2 3">
    <name type="scientific">Coptis chinensis</name>
    <dbReference type="NCBI Taxonomy" id="261450"/>
    <lineage>
        <taxon>Eukaryota</taxon>
        <taxon>Viridiplantae</taxon>
        <taxon>Streptophyta</taxon>
        <taxon>Embryophyta</taxon>
        <taxon>Tracheophyta</taxon>
        <taxon>Spermatophyta</taxon>
        <taxon>Magnoliopsida</taxon>
        <taxon>Ranunculales</taxon>
        <taxon>Ranunculaceae</taxon>
        <taxon>Coptidoideae</taxon>
        <taxon>Coptis</taxon>
    </lineage>
</organism>
<keyword evidence="3" id="KW-1185">Reference proteome</keyword>
<sequence>MYYFRLSILPYLNAINEENDPTGLREGESKIGAEKRTASTSENTAEEKRPHGKKVRVDDEVKDIVHNMIGAIGDLKKVVDHAARAEYVCEQVMKIEGLTKQYLRKAYTILMRNPIEKEIFLGGDLELKKEMIEELRNLIGDI</sequence>
<feature type="compositionally biased region" description="Basic and acidic residues" evidence="1">
    <location>
        <begin position="23"/>
        <end position="37"/>
    </location>
</feature>
<protein>
    <submittedName>
        <fullName evidence="2">Uncharacterized protein</fullName>
    </submittedName>
</protein>
<gene>
    <name evidence="2" type="ORF">IFM89_035284</name>
</gene>
<proteinExistence type="predicted"/>
<dbReference type="EMBL" id="JADFTS010000009">
    <property type="protein sequence ID" value="KAF9590449.1"/>
    <property type="molecule type" value="Genomic_DNA"/>
</dbReference>
<name>A0A835H170_9MAGN</name>
<comment type="caution">
    <text evidence="2">The sequence shown here is derived from an EMBL/GenBank/DDBJ whole genome shotgun (WGS) entry which is preliminary data.</text>
</comment>
<reference evidence="2 3" key="1">
    <citation type="submission" date="2020-10" db="EMBL/GenBank/DDBJ databases">
        <title>The Coptis chinensis genome and diversification of protoberbering-type alkaloids.</title>
        <authorList>
            <person name="Wang B."/>
            <person name="Shu S."/>
            <person name="Song C."/>
            <person name="Liu Y."/>
        </authorList>
    </citation>
    <scope>NUCLEOTIDE SEQUENCE [LARGE SCALE GENOMIC DNA]</scope>
    <source>
        <strain evidence="2">HL-2020</strain>
        <tissue evidence="2">Leaf</tissue>
    </source>
</reference>
<evidence type="ECO:0000256" key="1">
    <source>
        <dbReference type="SAM" id="MobiDB-lite"/>
    </source>
</evidence>
<feature type="region of interest" description="Disordered" evidence="1">
    <location>
        <begin position="19"/>
        <end position="54"/>
    </location>
</feature>
<evidence type="ECO:0000313" key="3">
    <source>
        <dbReference type="Proteomes" id="UP000631114"/>
    </source>
</evidence>
<dbReference type="Proteomes" id="UP000631114">
    <property type="component" value="Unassembled WGS sequence"/>
</dbReference>